<proteinExistence type="inferred from homology"/>
<dbReference type="EMBL" id="FNJL01000006">
    <property type="protein sequence ID" value="SDP03025.1"/>
    <property type="molecule type" value="Genomic_DNA"/>
</dbReference>
<evidence type="ECO:0000256" key="1">
    <source>
        <dbReference type="ARBA" id="ARBA00008416"/>
    </source>
</evidence>
<keyword evidence="2" id="KW-0479">Metal-binding</keyword>
<dbReference type="InterPro" id="IPR011051">
    <property type="entry name" value="RmlC_Cupin_sf"/>
</dbReference>
<dbReference type="Gene3D" id="2.60.120.10">
    <property type="entry name" value="Jelly Rolls"/>
    <property type="match status" value="2"/>
</dbReference>
<feature type="domain" description="Pirin C-terminal" evidence="6">
    <location>
        <begin position="210"/>
        <end position="314"/>
    </location>
</feature>
<dbReference type="OrthoDB" id="321327at2"/>
<feature type="binding site" evidence="2">
    <location>
        <position position="121"/>
    </location>
    <ligand>
        <name>Fe cation</name>
        <dbReference type="ChEBI" id="CHEBI:24875"/>
    </ligand>
</feature>
<feature type="binding site" evidence="2">
    <location>
        <position position="119"/>
    </location>
    <ligand>
        <name>Fe cation</name>
        <dbReference type="ChEBI" id="CHEBI:24875"/>
    </ligand>
</feature>
<evidence type="ECO:0000256" key="3">
    <source>
        <dbReference type="RuleBase" id="RU003457"/>
    </source>
</evidence>
<evidence type="ECO:0008006" key="9">
    <source>
        <dbReference type="Google" id="ProtNLM"/>
    </source>
</evidence>
<keyword evidence="8" id="KW-1185">Reference proteome</keyword>
<dbReference type="InterPro" id="IPR014710">
    <property type="entry name" value="RmlC-like_jellyroll"/>
</dbReference>
<accession>A0A1H0PEA2</accession>
<reference evidence="8" key="1">
    <citation type="submission" date="2016-10" db="EMBL/GenBank/DDBJ databases">
        <authorList>
            <person name="Varghese N."/>
            <person name="Submissions S."/>
        </authorList>
    </citation>
    <scope>NUCLEOTIDE SEQUENCE [LARGE SCALE GENOMIC DNA]</scope>
    <source>
        <strain evidence="8">DSM 17101</strain>
    </source>
</reference>
<feature type="region of interest" description="Disordered" evidence="4">
    <location>
        <begin position="319"/>
        <end position="349"/>
    </location>
</feature>
<dbReference type="Pfam" id="PF02678">
    <property type="entry name" value="Pirin"/>
    <property type="match status" value="1"/>
</dbReference>
<dbReference type="SUPFAM" id="SSF51182">
    <property type="entry name" value="RmlC-like cupins"/>
    <property type="match status" value="1"/>
</dbReference>
<feature type="domain" description="Pirin N-terminal" evidence="5">
    <location>
        <begin position="66"/>
        <end position="141"/>
    </location>
</feature>
<feature type="compositionally biased region" description="Acidic residues" evidence="4">
    <location>
        <begin position="339"/>
        <end position="349"/>
    </location>
</feature>
<keyword evidence="2" id="KW-0408">Iron</keyword>
<evidence type="ECO:0000256" key="2">
    <source>
        <dbReference type="PIRSR" id="PIRSR006232-1"/>
    </source>
</evidence>
<dbReference type="InterPro" id="IPR003829">
    <property type="entry name" value="Pirin_N_dom"/>
</dbReference>
<dbReference type="InterPro" id="IPR008778">
    <property type="entry name" value="Pirin_C_dom"/>
</dbReference>
<dbReference type="CDD" id="cd02247">
    <property type="entry name" value="cupin_pirin_C"/>
    <property type="match status" value="1"/>
</dbReference>
<dbReference type="RefSeq" id="WP_092833025.1">
    <property type="nucleotide sequence ID" value="NZ_CP028290.1"/>
</dbReference>
<sequence length="349" mass="37693">MSTPSPLLGSQPLGPLWPTLDPFLFCAHHDDAYPRGNGRLGPDAPLAGRQIGQDFSRRDGWSMYHGDEVPGFPPHPHRGFETVTIVRTGLIDHADSLGASARFGQGDVQWLTAGQGIVHSEMFPLLDAQQPNPLELFQIWLNLPAADKMVPPHFTMFWAGDIPRLVSTDDAGHRTEITVVAGRVPGANAEPLAPPPHSWAARDASDVAIWTLRLEPGARYTLPAAAGKGTRRMLYHFAGEGVRVAGETVGHAALELRAGAAVELVNGSTEQAAEFLLLQGRPLGEPVVQYGPFVMNTEAQIHQALADYRRTQFGGWPWGDGAPVHGPQARRFARRPGEPADEVPEAIAS</sequence>
<protein>
    <recommendedName>
        <fullName evidence="9">Pirin</fullName>
    </recommendedName>
</protein>
<evidence type="ECO:0000259" key="6">
    <source>
        <dbReference type="Pfam" id="PF05726"/>
    </source>
</evidence>
<dbReference type="Pfam" id="PF05726">
    <property type="entry name" value="Pirin_C"/>
    <property type="match status" value="1"/>
</dbReference>
<feature type="binding site" evidence="2">
    <location>
        <position position="75"/>
    </location>
    <ligand>
        <name>Fe cation</name>
        <dbReference type="ChEBI" id="CHEBI:24875"/>
    </ligand>
</feature>
<dbReference type="CDD" id="cd02909">
    <property type="entry name" value="cupin_pirin_N"/>
    <property type="match status" value="1"/>
</dbReference>
<comment type="cofactor">
    <cofactor evidence="2">
        <name>Fe cation</name>
        <dbReference type="ChEBI" id="CHEBI:24875"/>
    </cofactor>
    <text evidence="2">Binds 1 Fe cation per subunit.</text>
</comment>
<feature type="binding site" evidence="2">
    <location>
        <position position="77"/>
    </location>
    <ligand>
        <name>Fe cation</name>
        <dbReference type="ChEBI" id="CHEBI:24875"/>
    </ligand>
</feature>
<dbReference type="AlphaFoldDB" id="A0A1H0PEA2"/>
<comment type="similarity">
    <text evidence="1 3">Belongs to the pirin family.</text>
</comment>
<dbReference type="Proteomes" id="UP000199317">
    <property type="component" value="Unassembled WGS sequence"/>
</dbReference>
<dbReference type="PANTHER" id="PTHR13903">
    <property type="entry name" value="PIRIN-RELATED"/>
    <property type="match status" value="1"/>
</dbReference>
<name>A0A1H0PEA2_9BURK</name>
<evidence type="ECO:0000313" key="7">
    <source>
        <dbReference type="EMBL" id="SDP03025.1"/>
    </source>
</evidence>
<dbReference type="PANTHER" id="PTHR13903:SF8">
    <property type="entry name" value="PIRIN"/>
    <property type="match status" value="1"/>
</dbReference>
<gene>
    <name evidence="7" type="ORF">SAMN04489708_106104</name>
</gene>
<organism evidence="7 8">
    <name type="scientific">Paracidovorax cattleyae</name>
    <dbReference type="NCBI Taxonomy" id="80868"/>
    <lineage>
        <taxon>Bacteria</taxon>
        <taxon>Pseudomonadati</taxon>
        <taxon>Pseudomonadota</taxon>
        <taxon>Betaproteobacteria</taxon>
        <taxon>Burkholderiales</taxon>
        <taxon>Comamonadaceae</taxon>
        <taxon>Paracidovorax</taxon>
    </lineage>
</organism>
<dbReference type="InterPro" id="IPR012093">
    <property type="entry name" value="Pirin"/>
</dbReference>
<evidence type="ECO:0000259" key="5">
    <source>
        <dbReference type="Pfam" id="PF02678"/>
    </source>
</evidence>
<evidence type="ECO:0000256" key="4">
    <source>
        <dbReference type="SAM" id="MobiDB-lite"/>
    </source>
</evidence>
<evidence type="ECO:0000313" key="8">
    <source>
        <dbReference type="Proteomes" id="UP000199317"/>
    </source>
</evidence>
<dbReference type="GO" id="GO:0046872">
    <property type="term" value="F:metal ion binding"/>
    <property type="evidence" value="ECO:0007669"/>
    <property type="project" value="UniProtKB-KW"/>
</dbReference>